<organism evidence="1 2">
    <name type="scientific">Hypothenemus hampei</name>
    <name type="common">Coffee berry borer</name>
    <dbReference type="NCBI Taxonomy" id="57062"/>
    <lineage>
        <taxon>Eukaryota</taxon>
        <taxon>Metazoa</taxon>
        <taxon>Ecdysozoa</taxon>
        <taxon>Arthropoda</taxon>
        <taxon>Hexapoda</taxon>
        <taxon>Insecta</taxon>
        <taxon>Pterygota</taxon>
        <taxon>Neoptera</taxon>
        <taxon>Endopterygota</taxon>
        <taxon>Coleoptera</taxon>
        <taxon>Polyphaga</taxon>
        <taxon>Cucujiformia</taxon>
        <taxon>Curculionidae</taxon>
        <taxon>Scolytinae</taxon>
        <taxon>Hypothenemus</taxon>
    </lineage>
</organism>
<accession>A0ABD1EWR4</accession>
<name>A0ABD1EWR4_HYPHA</name>
<dbReference type="AlphaFoldDB" id="A0ABD1EWR4"/>
<reference evidence="1 2" key="1">
    <citation type="submission" date="2024-05" db="EMBL/GenBank/DDBJ databases">
        <title>Genetic variation in Jamaican populations of the coffee berry borer (Hypothenemus hampei).</title>
        <authorList>
            <person name="Errbii M."/>
            <person name="Myrie A."/>
        </authorList>
    </citation>
    <scope>NUCLEOTIDE SEQUENCE [LARGE SCALE GENOMIC DNA]</scope>
    <source>
        <strain evidence="1">JA-Hopewell-2020-01-JO</strain>
        <tissue evidence="1">Whole body</tissue>
    </source>
</reference>
<comment type="caution">
    <text evidence="1">The sequence shown here is derived from an EMBL/GenBank/DDBJ whole genome shotgun (WGS) entry which is preliminary data.</text>
</comment>
<evidence type="ECO:0000313" key="1">
    <source>
        <dbReference type="EMBL" id="KAL1505457.1"/>
    </source>
</evidence>
<keyword evidence="2" id="KW-1185">Reference proteome</keyword>
<protein>
    <submittedName>
        <fullName evidence="1">Uncharacterized protein</fullName>
    </submittedName>
</protein>
<dbReference type="Proteomes" id="UP001566132">
    <property type="component" value="Unassembled WGS sequence"/>
</dbReference>
<sequence>MHLHPRKTPRNSSVRSNNENKRFDYYLRIDPRVVNYVSACLRDARGETNIVLKAATFKEKWRKERSRPCTQKFGDCTLNSGQSYKRNLMLAVVELCKTFHRHRDR</sequence>
<proteinExistence type="predicted"/>
<evidence type="ECO:0000313" key="2">
    <source>
        <dbReference type="Proteomes" id="UP001566132"/>
    </source>
</evidence>
<dbReference type="EMBL" id="JBDJPC010000004">
    <property type="protein sequence ID" value="KAL1505457.1"/>
    <property type="molecule type" value="Genomic_DNA"/>
</dbReference>
<gene>
    <name evidence="1" type="ORF">ABEB36_005025</name>
</gene>